<feature type="transmembrane region" description="Helical" evidence="4">
    <location>
        <begin position="275"/>
        <end position="296"/>
    </location>
</feature>
<evidence type="ECO:0000313" key="7">
    <source>
        <dbReference type="Proteomes" id="UP000243924"/>
    </source>
</evidence>
<feature type="transmembrane region" description="Helical" evidence="4">
    <location>
        <begin position="163"/>
        <end position="184"/>
    </location>
</feature>
<keyword evidence="1 4" id="KW-0812">Transmembrane</keyword>
<dbReference type="InterPro" id="IPR036259">
    <property type="entry name" value="MFS_trans_sf"/>
</dbReference>
<feature type="transmembrane region" description="Helical" evidence="4">
    <location>
        <begin position="332"/>
        <end position="350"/>
    </location>
</feature>
<dbReference type="InterPro" id="IPR010645">
    <property type="entry name" value="MFS_4"/>
</dbReference>
<dbReference type="AlphaFoldDB" id="A0A1H2HEA5"/>
<dbReference type="EMBL" id="LT629787">
    <property type="protein sequence ID" value="SDU30200.1"/>
    <property type="molecule type" value="Genomic_DNA"/>
</dbReference>
<keyword evidence="2 4" id="KW-1133">Transmembrane helix</keyword>
<dbReference type="STRING" id="1434072.SAMN05216210_2981"/>
<evidence type="ECO:0000256" key="3">
    <source>
        <dbReference type="ARBA" id="ARBA00023136"/>
    </source>
</evidence>
<dbReference type="PANTHER" id="PTHR23537">
    <property type="match status" value="1"/>
</dbReference>
<feature type="transmembrane region" description="Helical" evidence="4">
    <location>
        <begin position="190"/>
        <end position="211"/>
    </location>
</feature>
<feature type="transmembrane region" description="Helical" evidence="4">
    <location>
        <begin position="132"/>
        <end position="151"/>
    </location>
</feature>
<dbReference type="GO" id="GO:0022857">
    <property type="term" value="F:transmembrane transporter activity"/>
    <property type="evidence" value="ECO:0007669"/>
    <property type="project" value="InterPro"/>
</dbReference>
<keyword evidence="3 4" id="KW-0472">Membrane</keyword>
<evidence type="ECO:0000256" key="2">
    <source>
        <dbReference type="ARBA" id="ARBA00022989"/>
    </source>
</evidence>
<dbReference type="InterPro" id="IPR020846">
    <property type="entry name" value="MFS_dom"/>
</dbReference>
<accession>A0A1H2HEA5</accession>
<feature type="transmembrane region" description="Helical" evidence="4">
    <location>
        <begin position="308"/>
        <end position="326"/>
    </location>
</feature>
<dbReference type="PROSITE" id="PS50850">
    <property type="entry name" value="MFS"/>
    <property type="match status" value="1"/>
</dbReference>
<feature type="transmembrane region" description="Helical" evidence="4">
    <location>
        <begin position="393"/>
        <end position="411"/>
    </location>
</feature>
<dbReference type="PANTHER" id="PTHR23537:SF1">
    <property type="entry name" value="SUGAR TRANSPORTER"/>
    <property type="match status" value="1"/>
</dbReference>
<feature type="domain" description="Major facilitator superfamily (MFS) profile" evidence="5">
    <location>
        <begin position="33"/>
        <end position="416"/>
    </location>
</feature>
<feature type="transmembrane region" description="Helical" evidence="4">
    <location>
        <begin position="34"/>
        <end position="55"/>
    </location>
</feature>
<dbReference type="SUPFAM" id="SSF103473">
    <property type="entry name" value="MFS general substrate transporter"/>
    <property type="match status" value="1"/>
</dbReference>
<proteinExistence type="predicted"/>
<protein>
    <submittedName>
        <fullName evidence="6">Predicted arabinose efflux permease, MFS family</fullName>
    </submittedName>
</protein>
<gene>
    <name evidence="6" type="ORF">SAMN05216210_2981</name>
</gene>
<sequence length="420" mass="43967">MILNNHYKCLADFAILGSFRLVRVNRVMIERENLPALASGFLATLCGVGIARFAYTALLPMLVTEGWFSDTQAAYLGATNLLGYFFGALAAHALSERYPARHVMSWAFAIIALSFLLCAVPGSYAWFSLWRFAAGFAGAVLMVVGPSMALAATPGSGKPAVGALVFTGIGAGALVSATLVPALLALDLKWTWLALGVLCAAAGLAGTVSMAKLNELKPAEASTPVNGGPLRSLLTVSVLLVIAAYAFDALGFVPHTVFWVDFLAREVDLGSRSAAIQWFVFGLGAIVGPFAAGWLVKRFGWHTSLAAAYLLKAVAIGLPLLSTGLVSRSLSSFIVGAMVPGIVALTAGRLAELVGPTAHKRIWGQATAVFAAAQALSGYAMSSLYATSGSYQPLFLVGTLLLVAGFVLLCLDPRRSAFTR</sequence>
<dbReference type="Proteomes" id="UP000243924">
    <property type="component" value="Chromosome I"/>
</dbReference>
<feature type="transmembrane region" description="Helical" evidence="4">
    <location>
        <begin position="106"/>
        <end position="126"/>
    </location>
</feature>
<feature type="transmembrane region" description="Helical" evidence="4">
    <location>
        <begin position="362"/>
        <end position="381"/>
    </location>
</feature>
<evidence type="ECO:0000256" key="1">
    <source>
        <dbReference type="ARBA" id="ARBA00022692"/>
    </source>
</evidence>
<dbReference type="Pfam" id="PF06779">
    <property type="entry name" value="MFS_4"/>
    <property type="match status" value="1"/>
</dbReference>
<keyword evidence="7" id="KW-1185">Reference proteome</keyword>
<dbReference type="GO" id="GO:0005886">
    <property type="term" value="C:plasma membrane"/>
    <property type="evidence" value="ECO:0007669"/>
    <property type="project" value="TreeGrafter"/>
</dbReference>
<reference evidence="7" key="1">
    <citation type="submission" date="2016-10" db="EMBL/GenBank/DDBJ databases">
        <authorList>
            <person name="Varghese N."/>
            <person name="Submissions S."/>
        </authorList>
    </citation>
    <scope>NUCLEOTIDE SEQUENCE [LARGE SCALE GENOMIC DNA]</scope>
    <source>
        <strain evidence="7">CECT 8338</strain>
    </source>
</reference>
<evidence type="ECO:0000313" key="6">
    <source>
        <dbReference type="EMBL" id="SDU30200.1"/>
    </source>
</evidence>
<dbReference type="Gene3D" id="1.20.1250.20">
    <property type="entry name" value="MFS general substrate transporter like domains"/>
    <property type="match status" value="1"/>
</dbReference>
<feature type="transmembrane region" description="Helical" evidence="4">
    <location>
        <begin position="232"/>
        <end position="255"/>
    </location>
</feature>
<name>A0A1H2HEA5_9GAMM</name>
<feature type="transmembrane region" description="Helical" evidence="4">
    <location>
        <begin position="75"/>
        <end position="94"/>
    </location>
</feature>
<organism evidence="6 7">
    <name type="scientific">Halopseudomonas salegens</name>
    <dbReference type="NCBI Taxonomy" id="1434072"/>
    <lineage>
        <taxon>Bacteria</taxon>
        <taxon>Pseudomonadati</taxon>
        <taxon>Pseudomonadota</taxon>
        <taxon>Gammaproteobacteria</taxon>
        <taxon>Pseudomonadales</taxon>
        <taxon>Pseudomonadaceae</taxon>
        <taxon>Halopseudomonas</taxon>
    </lineage>
</organism>
<evidence type="ECO:0000256" key="4">
    <source>
        <dbReference type="SAM" id="Phobius"/>
    </source>
</evidence>
<evidence type="ECO:0000259" key="5">
    <source>
        <dbReference type="PROSITE" id="PS50850"/>
    </source>
</evidence>